<organism evidence="4 5">
    <name type="scientific">Orchesella dallaii</name>
    <dbReference type="NCBI Taxonomy" id="48710"/>
    <lineage>
        <taxon>Eukaryota</taxon>
        <taxon>Metazoa</taxon>
        <taxon>Ecdysozoa</taxon>
        <taxon>Arthropoda</taxon>
        <taxon>Hexapoda</taxon>
        <taxon>Collembola</taxon>
        <taxon>Entomobryomorpha</taxon>
        <taxon>Entomobryoidea</taxon>
        <taxon>Orchesellidae</taxon>
        <taxon>Orchesellinae</taxon>
        <taxon>Orchesella</taxon>
    </lineage>
</organism>
<dbReference type="PANTHER" id="PTHR10857:SF106">
    <property type="entry name" value="C2 DOMAIN-CONTAINING PROTEIN"/>
    <property type="match status" value="1"/>
</dbReference>
<evidence type="ECO:0000313" key="5">
    <source>
        <dbReference type="Proteomes" id="UP001642540"/>
    </source>
</evidence>
<dbReference type="SMART" id="SM00327">
    <property type="entry name" value="VWA"/>
    <property type="match status" value="1"/>
</dbReference>
<dbReference type="InterPro" id="IPR036465">
    <property type="entry name" value="vWFA_dom_sf"/>
</dbReference>
<dbReference type="Proteomes" id="UP001642540">
    <property type="component" value="Unassembled WGS sequence"/>
</dbReference>
<evidence type="ECO:0000256" key="1">
    <source>
        <dbReference type="ARBA" id="ARBA00009048"/>
    </source>
</evidence>
<feature type="compositionally biased region" description="Polar residues" evidence="2">
    <location>
        <begin position="1"/>
        <end position="11"/>
    </location>
</feature>
<dbReference type="CDD" id="cd04048">
    <property type="entry name" value="C2A_Copine"/>
    <property type="match status" value="1"/>
</dbReference>
<dbReference type="InterPro" id="IPR010734">
    <property type="entry name" value="Copine_C"/>
</dbReference>
<gene>
    <name evidence="4" type="ORF">ODALV1_LOCUS2953</name>
</gene>
<dbReference type="InterPro" id="IPR002035">
    <property type="entry name" value="VWF_A"/>
</dbReference>
<name>A0ABP1PRJ6_9HEXA</name>
<dbReference type="Pfam" id="PF07002">
    <property type="entry name" value="Copine"/>
    <property type="match status" value="1"/>
</dbReference>
<feature type="domain" description="C2" evidence="3">
    <location>
        <begin position="42"/>
        <end position="174"/>
    </location>
</feature>
<sequence>MNATSKPSSSGRFLASAPPFDGEGIVDSLSQLSENLSIDSSEVDKPSAPFAERHPYVNPSSQIELTISARSLLNLDQVTQSDPLCVAYIQDSTTSWEWVELGRTETIFNNLNPEWKTKFIVDYRFEERQMLALMIYDKDYTFKYLPDDHDFLGKLECSLGEVVSAPHSRFTRPLRLPSIHSALGVQSTATIDCEEIGECKKTLRFQMLLTDFDKTFFTQITSQIFVDISKQTPGGSWVLLYRTDKIPVTATFPPVSIRLSSVCNKGNVEAPLRFQLYVNKPSCKGKSSKLIGQIVTNYIELTEKCSGNGVANFHLSRTQSSALEQNLTSGMSINILNLRTEIQKTFMDHLQEGLELNYAVAIDFTASNGEPTRHSSLHYKHGKSDNPYVATLKILDDILKDYSSTNHWYAYGFGAKGFPVSNRVNHKFALNFKETNPICKGMEQVLTSYYRALQRVKLFGPTCFAPIIREVTQLAKSSLQSSSTEKYFVLFLLTDGVVCDPDTTRDALVEASNTPMSVIIIGIGDEDFTAMDKMDSDEKLLKSRSNKKAVRDIVQFVGKPFLTTCY</sequence>
<dbReference type="Gene3D" id="2.60.40.150">
    <property type="entry name" value="C2 domain"/>
    <property type="match status" value="1"/>
</dbReference>
<dbReference type="InterPro" id="IPR035892">
    <property type="entry name" value="C2_domain_sf"/>
</dbReference>
<comment type="similarity">
    <text evidence="1">Belongs to the copine family.</text>
</comment>
<comment type="caution">
    <text evidence="4">The sequence shown here is derived from an EMBL/GenBank/DDBJ whole genome shotgun (WGS) entry which is preliminary data.</text>
</comment>
<feature type="region of interest" description="Disordered" evidence="2">
    <location>
        <begin position="1"/>
        <end position="21"/>
    </location>
</feature>
<accession>A0ABP1PRJ6</accession>
<keyword evidence="5" id="KW-1185">Reference proteome</keyword>
<dbReference type="PANTHER" id="PTHR10857">
    <property type="entry name" value="COPINE"/>
    <property type="match status" value="1"/>
</dbReference>
<dbReference type="SUPFAM" id="SSF49562">
    <property type="entry name" value="C2 domain (Calcium/lipid-binding domain, CaLB)"/>
    <property type="match status" value="1"/>
</dbReference>
<dbReference type="InterPro" id="IPR000008">
    <property type="entry name" value="C2_dom"/>
</dbReference>
<dbReference type="Gene3D" id="3.40.50.410">
    <property type="entry name" value="von Willebrand factor, type A domain"/>
    <property type="match status" value="1"/>
</dbReference>
<proteinExistence type="inferred from homology"/>
<dbReference type="PROSITE" id="PS50004">
    <property type="entry name" value="C2"/>
    <property type="match status" value="1"/>
</dbReference>
<dbReference type="EMBL" id="CAXLJM020000007">
    <property type="protein sequence ID" value="CAL8074659.1"/>
    <property type="molecule type" value="Genomic_DNA"/>
</dbReference>
<dbReference type="SUPFAM" id="SSF53300">
    <property type="entry name" value="vWA-like"/>
    <property type="match status" value="1"/>
</dbReference>
<evidence type="ECO:0000256" key="2">
    <source>
        <dbReference type="SAM" id="MobiDB-lite"/>
    </source>
</evidence>
<protein>
    <recommendedName>
        <fullName evidence="3">C2 domain-containing protein</fullName>
    </recommendedName>
</protein>
<dbReference type="SMART" id="SM00239">
    <property type="entry name" value="C2"/>
    <property type="match status" value="1"/>
</dbReference>
<dbReference type="InterPro" id="IPR045052">
    <property type="entry name" value="Copine"/>
</dbReference>
<evidence type="ECO:0000259" key="3">
    <source>
        <dbReference type="PROSITE" id="PS50004"/>
    </source>
</evidence>
<evidence type="ECO:0000313" key="4">
    <source>
        <dbReference type="EMBL" id="CAL8074659.1"/>
    </source>
</evidence>
<dbReference type="Pfam" id="PF00168">
    <property type="entry name" value="C2"/>
    <property type="match status" value="1"/>
</dbReference>
<reference evidence="4 5" key="1">
    <citation type="submission" date="2024-08" db="EMBL/GenBank/DDBJ databases">
        <authorList>
            <person name="Cucini C."/>
            <person name="Frati F."/>
        </authorList>
    </citation>
    <scope>NUCLEOTIDE SEQUENCE [LARGE SCALE GENOMIC DNA]</scope>
</reference>